<dbReference type="OrthoDB" id="9785431at2"/>
<dbReference type="PANTHER" id="PTHR36844">
    <property type="entry name" value="PROTEASE PRSW"/>
    <property type="match status" value="1"/>
</dbReference>
<sequence>MTSGTGLSPRPDPPGPAGPMPHRAGRRRRLRRVLLISALTVLFGFSGAAVLEMIGSHAGVAATILGVALSVVVLGIVVPLFLWLDRYEREPVGMLLFAFGWGACVATLAAATLNDVIAHDLGRGSSNSLIALVTAPVVEETLKGLGPLLLLWFRRREVDGIVDGIVYAGLCAAGFAAVEDVLYLANGYASSGEHGLLSTALVRVVMSPFAHPMFTVCTGVGIGIAATHRRWTHRVGAVLLGWLCAVALHSLWNAGAVLSERGWLVFYVGLQVPLFIAFLTTIVLARRHEARALAEHLHAYVVAGWLSDPEVGMLCSMEARRYARAWANAHGGRDGQRQMHDLQDSASELAMLRARIERGQGDAVVLQEEQRLLAHIARLRRPFVGTALYRWPM</sequence>
<comment type="caution">
    <text evidence="3">The sequence shown here is derived from an EMBL/GenBank/DDBJ whole genome shotgun (WGS) entry which is preliminary data.</text>
</comment>
<feature type="transmembrane region" description="Helical" evidence="2">
    <location>
        <begin position="209"/>
        <end position="228"/>
    </location>
</feature>
<feature type="transmembrane region" description="Helical" evidence="2">
    <location>
        <begin position="264"/>
        <end position="285"/>
    </location>
</feature>
<dbReference type="EMBL" id="VCQV01000005">
    <property type="protein sequence ID" value="TWP37697.1"/>
    <property type="molecule type" value="Genomic_DNA"/>
</dbReference>
<evidence type="ECO:0000313" key="3">
    <source>
        <dbReference type="EMBL" id="TWP37697.1"/>
    </source>
</evidence>
<dbReference type="PANTHER" id="PTHR36844:SF1">
    <property type="entry name" value="PROTEASE PRSW"/>
    <property type="match status" value="1"/>
</dbReference>
<evidence type="ECO:0000256" key="1">
    <source>
        <dbReference type="SAM" id="MobiDB-lite"/>
    </source>
</evidence>
<dbReference type="GO" id="GO:0008237">
    <property type="term" value="F:metallopeptidase activity"/>
    <property type="evidence" value="ECO:0007669"/>
    <property type="project" value="UniProtKB-KW"/>
</dbReference>
<organism evidence="3 4">
    <name type="scientific">Leekyejoonella antrihumi</name>
    <dbReference type="NCBI Taxonomy" id="1660198"/>
    <lineage>
        <taxon>Bacteria</taxon>
        <taxon>Bacillati</taxon>
        <taxon>Actinomycetota</taxon>
        <taxon>Actinomycetes</taxon>
        <taxon>Micrococcales</taxon>
        <taxon>Dermacoccaceae</taxon>
        <taxon>Leekyejoonella</taxon>
    </lineage>
</organism>
<evidence type="ECO:0000313" key="4">
    <source>
        <dbReference type="Proteomes" id="UP000320244"/>
    </source>
</evidence>
<feature type="transmembrane region" description="Helical" evidence="2">
    <location>
        <begin position="165"/>
        <end position="189"/>
    </location>
</feature>
<protein>
    <submittedName>
        <fullName evidence="3">PrsW family intramembrane metalloprotease</fullName>
    </submittedName>
</protein>
<keyword evidence="2" id="KW-0472">Membrane</keyword>
<proteinExistence type="predicted"/>
<keyword evidence="4" id="KW-1185">Reference proteome</keyword>
<feature type="transmembrane region" description="Helical" evidence="2">
    <location>
        <begin position="95"/>
        <end position="117"/>
    </location>
</feature>
<keyword evidence="2" id="KW-1133">Transmembrane helix</keyword>
<reference evidence="3 4" key="2">
    <citation type="submission" date="2019-08" db="EMBL/GenBank/DDBJ databases">
        <title>Jejuicoccus antrihumi gen. nov., sp. nov., a new member of the family Dermacoccaceae isolated from a cave.</title>
        <authorList>
            <person name="Schumann P."/>
            <person name="Kim I.S."/>
        </authorList>
    </citation>
    <scope>NUCLEOTIDE SEQUENCE [LARGE SCALE GENOMIC DNA]</scope>
    <source>
        <strain evidence="3 4">C5-26</strain>
    </source>
</reference>
<feature type="transmembrane region" description="Helical" evidence="2">
    <location>
        <begin position="235"/>
        <end position="252"/>
    </location>
</feature>
<dbReference type="Proteomes" id="UP000320244">
    <property type="component" value="Unassembled WGS sequence"/>
</dbReference>
<dbReference type="GO" id="GO:0006508">
    <property type="term" value="P:proteolysis"/>
    <property type="evidence" value="ECO:0007669"/>
    <property type="project" value="UniProtKB-KW"/>
</dbReference>
<feature type="compositionally biased region" description="Pro residues" evidence="1">
    <location>
        <begin position="10"/>
        <end position="19"/>
    </location>
</feature>
<feature type="transmembrane region" description="Helical" evidence="2">
    <location>
        <begin position="129"/>
        <end position="153"/>
    </location>
</feature>
<dbReference type="Pfam" id="PF13367">
    <property type="entry name" value="PrsW-protease"/>
    <property type="match status" value="1"/>
</dbReference>
<dbReference type="AlphaFoldDB" id="A0A563E592"/>
<keyword evidence="3" id="KW-0482">Metalloprotease</keyword>
<evidence type="ECO:0000256" key="2">
    <source>
        <dbReference type="SAM" id="Phobius"/>
    </source>
</evidence>
<keyword evidence="3" id="KW-0645">Protease</keyword>
<feature type="transmembrane region" description="Helical" evidence="2">
    <location>
        <begin position="33"/>
        <end position="54"/>
    </location>
</feature>
<keyword evidence="2" id="KW-0812">Transmembrane</keyword>
<feature type="transmembrane region" description="Helical" evidence="2">
    <location>
        <begin position="60"/>
        <end position="83"/>
    </location>
</feature>
<gene>
    <name evidence="3" type="ORF">FGL98_05730</name>
</gene>
<accession>A0A563E592</accession>
<keyword evidence="3" id="KW-0378">Hydrolase</keyword>
<name>A0A563E592_9MICO</name>
<feature type="region of interest" description="Disordered" evidence="1">
    <location>
        <begin position="1"/>
        <end position="24"/>
    </location>
</feature>
<reference evidence="3 4" key="1">
    <citation type="submission" date="2019-05" db="EMBL/GenBank/DDBJ databases">
        <authorList>
            <person name="Lee S.D."/>
        </authorList>
    </citation>
    <scope>NUCLEOTIDE SEQUENCE [LARGE SCALE GENOMIC DNA]</scope>
    <source>
        <strain evidence="3 4">C5-26</strain>
    </source>
</reference>
<dbReference type="InterPro" id="IPR026898">
    <property type="entry name" value="PrsW"/>
</dbReference>